<evidence type="ECO:0000256" key="1">
    <source>
        <dbReference type="SAM" id="Phobius"/>
    </source>
</evidence>
<feature type="transmembrane region" description="Helical" evidence="1">
    <location>
        <begin position="28"/>
        <end position="47"/>
    </location>
</feature>
<evidence type="ECO:0008006" key="4">
    <source>
        <dbReference type="Google" id="ProtNLM"/>
    </source>
</evidence>
<keyword evidence="3" id="KW-1185">Reference proteome</keyword>
<organism evidence="2 3">
    <name type="scientific">Legionella lansingensis</name>
    <dbReference type="NCBI Taxonomy" id="45067"/>
    <lineage>
        <taxon>Bacteria</taxon>
        <taxon>Pseudomonadati</taxon>
        <taxon>Pseudomonadota</taxon>
        <taxon>Gammaproteobacteria</taxon>
        <taxon>Legionellales</taxon>
        <taxon>Legionellaceae</taxon>
        <taxon>Legionella</taxon>
    </lineage>
</organism>
<accession>A0A0W0VRD8</accession>
<dbReference type="PATRIC" id="fig|45067.4.peg.1140"/>
<keyword evidence="1" id="KW-1133">Transmembrane helix</keyword>
<keyword evidence="1" id="KW-0812">Transmembrane</keyword>
<evidence type="ECO:0000313" key="2">
    <source>
        <dbReference type="EMBL" id="KTD22740.1"/>
    </source>
</evidence>
<dbReference type="OrthoDB" id="283083at2"/>
<dbReference type="EMBL" id="LNYI01000022">
    <property type="protein sequence ID" value="KTD22740.1"/>
    <property type="molecule type" value="Genomic_DNA"/>
</dbReference>
<dbReference type="InterPro" id="IPR025489">
    <property type="entry name" value="DUF4381"/>
</dbReference>
<dbReference type="RefSeq" id="WP_028372807.1">
    <property type="nucleotide sequence ID" value="NZ_CAAAJD010000017.1"/>
</dbReference>
<proteinExistence type="predicted"/>
<dbReference type="STRING" id="45067.Llan_1091"/>
<sequence length="161" mass="18532">MADSQLLKQLHDIHLPHVVGWWPLAPGWYVLLVVVVFVAAMLTYLGYRRHANLRPKKEALRLLASYEKEYMQEKNSQLSSIKISELLRRVALVYFPRSQVAGVQGRRWLDFLNATAKGVNFDEVSDLLLELPYQSASRVDLKPLFDLARAWIKQRGIPCSN</sequence>
<dbReference type="AlphaFoldDB" id="A0A0W0VRD8"/>
<evidence type="ECO:0000313" key="3">
    <source>
        <dbReference type="Proteomes" id="UP000054869"/>
    </source>
</evidence>
<dbReference type="Proteomes" id="UP000054869">
    <property type="component" value="Unassembled WGS sequence"/>
</dbReference>
<dbReference type="eggNOG" id="COG2304">
    <property type="taxonomic scope" value="Bacteria"/>
</dbReference>
<comment type="caution">
    <text evidence="2">The sequence shown here is derived from an EMBL/GenBank/DDBJ whole genome shotgun (WGS) entry which is preliminary data.</text>
</comment>
<keyword evidence="1" id="KW-0472">Membrane</keyword>
<dbReference type="Pfam" id="PF14316">
    <property type="entry name" value="DUF4381"/>
    <property type="match status" value="1"/>
</dbReference>
<name>A0A0W0VRD8_9GAMM</name>
<protein>
    <recommendedName>
        <fullName evidence="4">Transmembrane protein</fullName>
    </recommendedName>
</protein>
<reference evidence="2 3" key="1">
    <citation type="submission" date="2015-11" db="EMBL/GenBank/DDBJ databases">
        <title>Genomic analysis of 38 Legionella species identifies large and diverse effector repertoires.</title>
        <authorList>
            <person name="Burstein D."/>
            <person name="Amaro F."/>
            <person name="Zusman T."/>
            <person name="Lifshitz Z."/>
            <person name="Cohen O."/>
            <person name="Gilbert J.A."/>
            <person name="Pupko T."/>
            <person name="Shuman H.A."/>
            <person name="Segal G."/>
        </authorList>
    </citation>
    <scope>NUCLEOTIDE SEQUENCE [LARGE SCALE GENOMIC DNA]</scope>
    <source>
        <strain evidence="2 3">ATCC 49751</strain>
    </source>
</reference>
<gene>
    <name evidence="2" type="ORF">Llan_1091</name>
</gene>